<organism evidence="1 2">
    <name type="scientific">Thiothrix unzii</name>
    <dbReference type="NCBI Taxonomy" id="111769"/>
    <lineage>
        <taxon>Bacteria</taxon>
        <taxon>Pseudomonadati</taxon>
        <taxon>Pseudomonadota</taxon>
        <taxon>Gammaproteobacteria</taxon>
        <taxon>Thiotrichales</taxon>
        <taxon>Thiotrichaceae</taxon>
        <taxon>Thiothrix</taxon>
    </lineage>
</organism>
<dbReference type="Proteomes" id="UP000672009">
    <property type="component" value="Chromosome"/>
</dbReference>
<protein>
    <submittedName>
        <fullName evidence="1">Uncharacterized protein</fullName>
    </submittedName>
</protein>
<name>A0A975F6P9_9GAMM</name>
<evidence type="ECO:0000313" key="1">
    <source>
        <dbReference type="EMBL" id="QTR52406.1"/>
    </source>
</evidence>
<reference evidence="1" key="1">
    <citation type="submission" date="2021-04" db="EMBL/GenBank/DDBJ databases">
        <title>Genomics, taxonomy and metabolism of representatives of sulfur bacteria of the genus Thiothrix: Thiothrix fructosivorans QT, Thiothrix unzii A1T and three new species, Thiothrix subterranea sp. nov., Thiothrix litoralis sp. nov. and 'Candidatus Thiothrix anitrata' sp. nov.</title>
        <authorList>
            <person name="Ravin N.V."/>
            <person name="Smolyakov D."/>
            <person name="Rudenko T.S."/>
            <person name="Mardanov A.V."/>
            <person name="Beletsky A.V."/>
            <person name="Markov N.D."/>
            <person name="Fomenkov A.I."/>
            <person name="Roberts R.J."/>
            <person name="Karnachuk O.V."/>
            <person name="Novikov A."/>
            <person name="Grabovich M.Y."/>
        </authorList>
    </citation>
    <scope>NUCLEOTIDE SEQUENCE</scope>
    <source>
        <strain evidence="1">A1</strain>
    </source>
</reference>
<dbReference type="EMBL" id="CP072793">
    <property type="protein sequence ID" value="QTR52406.1"/>
    <property type="molecule type" value="Genomic_DNA"/>
</dbReference>
<dbReference type="RefSeq" id="WP_210217952.1">
    <property type="nucleotide sequence ID" value="NZ_CP072793.1"/>
</dbReference>
<sequence>MRKQIITLDKNLDELQVVIEAKEREMNAVVYGLHGLTRENIAQVERG</sequence>
<accession>A0A975F6P9</accession>
<proteinExistence type="predicted"/>
<gene>
    <name evidence="1" type="ORF">J9260_11775</name>
</gene>
<keyword evidence="2" id="KW-1185">Reference proteome</keyword>
<dbReference type="KEGG" id="tun:J9260_11775"/>
<evidence type="ECO:0000313" key="2">
    <source>
        <dbReference type="Proteomes" id="UP000672009"/>
    </source>
</evidence>
<dbReference type="AlphaFoldDB" id="A0A975F6P9"/>